<dbReference type="GO" id="GO:0007411">
    <property type="term" value="P:axon guidance"/>
    <property type="evidence" value="ECO:0007669"/>
    <property type="project" value="TreeGrafter"/>
</dbReference>
<sequence>MKSLLIFCALAIAFQTVKSQTANIDAFYTSSENKFVFFTIKKDLVLTCNISKSDPASVATVSWQFEGKTLDKVDSLKGRHSVSNHESNHTVTVKDAKYTDAGKWSCSVLINGQIVDTEEIIVGSNVEVKIKTENINVVEDEKLRIECSVLGNPQPKLSWRIYSGNFNSTVSADMERVTIEDYVNEHGNNVENGLLFISPVNLDDRGYYHCVGQNAYWQADVSESSSTIRVKGKYAPLWPFLGICAEVIVLCAIIIIYEKRRNKSELEESDTDQSPDQKNTPDHGKEANLRHRQ</sequence>
<evidence type="ECO:0000256" key="2">
    <source>
        <dbReference type="SAM" id="MobiDB-lite"/>
    </source>
</evidence>
<dbReference type="Proteomes" id="UP000625711">
    <property type="component" value="Unassembled WGS sequence"/>
</dbReference>
<evidence type="ECO:0000313" key="7">
    <source>
        <dbReference type="Proteomes" id="UP000625711"/>
    </source>
</evidence>
<keyword evidence="4" id="KW-0732">Signal</keyword>
<dbReference type="InterPro" id="IPR036179">
    <property type="entry name" value="Ig-like_dom_sf"/>
</dbReference>
<evidence type="ECO:0000256" key="1">
    <source>
        <dbReference type="ARBA" id="ARBA00023319"/>
    </source>
</evidence>
<accession>A0A834I020</accession>
<dbReference type="InterPro" id="IPR013151">
    <property type="entry name" value="Immunoglobulin_dom"/>
</dbReference>
<dbReference type="GO" id="GO:0030424">
    <property type="term" value="C:axon"/>
    <property type="evidence" value="ECO:0007669"/>
    <property type="project" value="TreeGrafter"/>
</dbReference>
<dbReference type="Gene3D" id="2.60.40.10">
    <property type="entry name" value="Immunoglobulins"/>
    <property type="match status" value="2"/>
</dbReference>
<feature type="signal peptide" evidence="4">
    <location>
        <begin position="1"/>
        <end position="19"/>
    </location>
</feature>
<dbReference type="AlphaFoldDB" id="A0A834I020"/>
<feature type="compositionally biased region" description="Basic and acidic residues" evidence="2">
    <location>
        <begin position="279"/>
        <end position="293"/>
    </location>
</feature>
<dbReference type="InterPro" id="IPR007110">
    <property type="entry name" value="Ig-like_dom"/>
</dbReference>
<dbReference type="OrthoDB" id="5970915at2759"/>
<dbReference type="GO" id="GO:0098632">
    <property type="term" value="F:cell-cell adhesion mediator activity"/>
    <property type="evidence" value="ECO:0007669"/>
    <property type="project" value="TreeGrafter"/>
</dbReference>
<dbReference type="SUPFAM" id="SSF48726">
    <property type="entry name" value="Immunoglobulin"/>
    <property type="match status" value="2"/>
</dbReference>
<proteinExistence type="predicted"/>
<dbReference type="PANTHER" id="PTHR10075:SF104">
    <property type="entry name" value="BASIGIN, ISOFORM G"/>
    <property type="match status" value="1"/>
</dbReference>
<dbReference type="GO" id="GO:0005886">
    <property type="term" value="C:plasma membrane"/>
    <property type="evidence" value="ECO:0007669"/>
    <property type="project" value="TreeGrafter"/>
</dbReference>
<dbReference type="PROSITE" id="PS50835">
    <property type="entry name" value="IG_LIKE"/>
    <property type="match status" value="2"/>
</dbReference>
<feature type="chain" id="PRO_5032339437" description="Ig-like domain-containing protein" evidence="4">
    <location>
        <begin position="20"/>
        <end position="293"/>
    </location>
</feature>
<evidence type="ECO:0000256" key="4">
    <source>
        <dbReference type="SAM" id="SignalP"/>
    </source>
</evidence>
<evidence type="ECO:0000259" key="5">
    <source>
        <dbReference type="PROSITE" id="PS50835"/>
    </source>
</evidence>
<dbReference type="GO" id="GO:0007156">
    <property type="term" value="P:homophilic cell adhesion via plasma membrane adhesion molecules"/>
    <property type="evidence" value="ECO:0007669"/>
    <property type="project" value="TreeGrafter"/>
</dbReference>
<dbReference type="InterPro" id="IPR003598">
    <property type="entry name" value="Ig_sub2"/>
</dbReference>
<gene>
    <name evidence="6" type="ORF">GWI33_016480</name>
</gene>
<dbReference type="InterPro" id="IPR003599">
    <property type="entry name" value="Ig_sub"/>
</dbReference>
<dbReference type="Pfam" id="PF00047">
    <property type="entry name" value="ig"/>
    <property type="match status" value="1"/>
</dbReference>
<dbReference type="EMBL" id="JAACXV010014079">
    <property type="protein sequence ID" value="KAF7270589.1"/>
    <property type="molecule type" value="Genomic_DNA"/>
</dbReference>
<name>A0A834I020_RHYFE</name>
<keyword evidence="3" id="KW-0472">Membrane</keyword>
<feature type="region of interest" description="Disordered" evidence="2">
    <location>
        <begin position="263"/>
        <end position="293"/>
    </location>
</feature>
<dbReference type="SMART" id="SM00408">
    <property type="entry name" value="IGc2"/>
    <property type="match status" value="2"/>
</dbReference>
<reference evidence="6" key="1">
    <citation type="submission" date="2020-08" db="EMBL/GenBank/DDBJ databases">
        <title>Genome sequencing and assembly of the red palm weevil Rhynchophorus ferrugineus.</title>
        <authorList>
            <person name="Dias G.B."/>
            <person name="Bergman C.M."/>
            <person name="Manee M."/>
        </authorList>
    </citation>
    <scope>NUCLEOTIDE SEQUENCE</scope>
    <source>
        <strain evidence="6">AA-2017</strain>
        <tissue evidence="6">Whole larva</tissue>
    </source>
</reference>
<protein>
    <recommendedName>
        <fullName evidence="5">Ig-like domain-containing protein</fullName>
    </recommendedName>
</protein>
<dbReference type="SMART" id="SM00409">
    <property type="entry name" value="IG"/>
    <property type="match status" value="2"/>
</dbReference>
<organism evidence="6 7">
    <name type="scientific">Rhynchophorus ferrugineus</name>
    <name type="common">Red palm weevil</name>
    <name type="synonym">Curculio ferrugineus</name>
    <dbReference type="NCBI Taxonomy" id="354439"/>
    <lineage>
        <taxon>Eukaryota</taxon>
        <taxon>Metazoa</taxon>
        <taxon>Ecdysozoa</taxon>
        <taxon>Arthropoda</taxon>
        <taxon>Hexapoda</taxon>
        <taxon>Insecta</taxon>
        <taxon>Pterygota</taxon>
        <taxon>Neoptera</taxon>
        <taxon>Endopterygota</taxon>
        <taxon>Coleoptera</taxon>
        <taxon>Polyphaga</taxon>
        <taxon>Cucujiformia</taxon>
        <taxon>Curculionidae</taxon>
        <taxon>Dryophthorinae</taxon>
        <taxon>Rhynchophorus</taxon>
    </lineage>
</organism>
<comment type="caution">
    <text evidence="6">The sequence shown here is derived from an EMBL/GenBank/DDBJ whole genome shotgun (WGS) entry which is preliminary data.</text>
</comment>
<feature type="domain" description="Ig-like" evidence="5">
    <location>
        <begin position="124"/>
        <end position="229"/>
    </location>
</feature>
<keyword evidence="3" id="KW-0812">Transmembrane</keyword>
<feature type="domain" description="Ig-like" evidence="5">
    <location>
        <begin position="44"/>
        <end position="108"/>
    </location>
</feature>
<keyword evidence="1" id="KW-0393">Immunoglobulin domain</keyword>
<dbReference type="Pfam" id="PF13927">
    <property type="entry name" value="Ig_3"/>
    <property type="match status" value="1"/>
</dbReference>
<feature type="transmembrane region" description="Helical" evidence="3">
    <location>
        <begin position="237"/>
        <end position="257"/>
    </location>
</feature>
<evidence type="ECO:0000313" key="6">
    <source>
        <dbReference type="EMBL" id="KAF7270589.1"/>
    </source>
</evidence>
<evidence type="ECO:0000256" key="3">
    <source>
        <dbReference type="SAM" id="Phobius"/>
    </source>
</evidence>
<dbReference type="PANTHER" id="PTHR10075">
    <property type="entry name" value="BASIGIN RELATED"/>
    <property type="match status" value="1"/>
</dbReference>
<keyword evidence="7" id="KW-1185">Reference proteome</keyword>
<keyword evidence="3" id="KW-1133">Transmembrane helix</keyword>
<dbReference type="InterPro" id="IPR013783">
    <property type="entry name" value="Ig-like_fold"/>
</dbReference>
<dbReference type="GO" id="GO:0070593">
    <property type="term" value="P:dendrite self-avoidance"/>
    <property type="evidence" value="ECO:0007669"/>
    <property type="project" value="TreeGrafter"/>
</dbReference>